<accession>A0AAV6ILY1</accession>
<organism evidence="1 2">
    <name type="scientific">Rhododendron griersonianum</name>
    <dbReference type="NCBI Taxonomy" id="479676"/>
    <lineage>
        <taxon>Eukaryota</taxon>
        <taxon>Viridiplantae</taxon>
        <taxon>Streptophyta</taxon>
        <taxon>Embryophyta</taxon>
        <taxon>Tracheophyta</taxon>
        <taxon>Spermatophyta</taxon>
        <taxon>Magnoliopsida</taxon>
        <taxon>eudicotyledons</taxon>
        <taxon>Gunneridae</taxon>
        <taxon>Pentapetalae</taxon>
        <taxon>asterids</taxon>
        <taxon>Ericales</taxon>
        <taxon>Ericaceae</taxon>
        <taxon>Ericoideae</taxon>
        <taxon>Rhodoreae</taxon>
        <taxon>Rhododendron</taxon>
    </lineage>
</organism>
<dbReference type="EMBL" id="JACTNZ010000010">
    <property type="protein sequence ID" value="KAG5528875.1"/>
    <property type="molecule type" value="Genomic_DNA"/>
</dbReference>
<dbReference type="AlphaFoldDB" id="A0AAV6ILY1"/>
<sequence length="57" mass="6176">MQVVAFLNSVLLLNQLNQVFMIATGINTCDCLRFDSNRGPTESEGREFVAEVGGVNG</sequence>
<evidence type="ECO:0000313" key="2">
    <source>
        <dbReference type="Proteomes" id="UP000823749"/>
    </source>
</evidence>
<evidence type="ECO:0000313" key="1">
    <source>
        <dbReference type="EMBL" id="KAG5528875.1"/>
    </source>
</evidence>
<proteinExistence type="predicted"/>
<comment type="caution">
    <text evidence="1">The sequence shown here is derived from an EMBL/GenBank/DDBJ whole genome shotgun (WGS) entry which is preliminary data.</text>
</comment>
<keyword evidence="2" id="KW-1185">Reference proteome</keyword>
<gene>
    <name evidence="1" type="ORF">RHGRI_029513</name>
</gene>
<dbReference type="Proteomes" id="UP000823749">
    <property type="component" value="Chromosome 10"/>
</dbReference>
<reference evidence="1" key="1">
    <citation type="submission" date="2020-08" db="EMBL/GenBank/DDBJ databases">
        <title>Plant Genome Project.</title>
        <authorList>
            <person name="Zhang R.-G."/>
        </authorList>
    </citation>
    <scope>NUCLEOTIDE SEQUENCE</scope>
    <source>
        <strain evidence="1">WSP0</strain>
        <tissue evidence="1">Leaf</tissue>
    </source>
</reference>
<protein>
    <submittedName>
        <fullName evidence="1">Uncharacterized protein</fullName>
    </submittedName>
</protein>
<name>A0AAV6ILY1_9ERIC</name>